<reference evidence="4 5" key="1">
    <citation type="submission" date="2021-08" db="EMBL/GenBank/DDBJ databases">
        <title>Streptomyces sp. PTM05 isolated from lichen.</title>
        <authorList>
            <person name="Somphong A."/>
            <person name="Phongsopitanun W."/>
            <person name="Tanasupawat S."/>
        </authorList>
    </citation>
    <scope>NUCLEOTIDE SEQUENCE [LARGE SCALE GENOMIC DNA]</scope>
    <source>
        <strain evidence="4 5">Ptm05</strain>
    </source>
</reference>
<evidence type="ECO:0000256" key="3">
    <source>
        <dbReference type="SAM" id="MobiDB-lite"/>
    </source>
</evidence>
<evidence type="ECO:0000313" key="4">
    <source>
        <dbReference type="EMBL" id="MBY8884576.1"/>
    </source>
</evidence>
<sequence>MSASSRQRAVPARGRGAFRPVPALPSAPTDRLVCPADGVVRPTEGTADVAAHQGTRVFVSGAGRGIGAALARRFAAEGARVAVNDLDADAAGAVAEEIGGVAVPGDAAGEQGVADLIKQATAALGGGIEIYCANAGVPTGGGPDAPEEDWALAWDVNVMAHVRAARILLPEWLERGEGRFVATVSAAGLLTMVGAAPYSVTKHGAHAFAEWLSLTYRHRGVHVHAICPQGVRTDMLAVTGEAGDLVLRPTAIEPEQVADALLAGIAEDRFLILPHPEVGDYYAVRAAEPDRWLGGMNKVQRKLEGQA</sequence>
<evidence type="ECO:0000256" key="2">
    <source>
        <dbReference type="ARBA" id="ARBA00023002"/>
    </source>
</evidence>
<comment type="similarity">
    <text evidence="1">Belongs to the short-chain dehydrogenases/reductases (SDR) family.</text>
</comment>
<evidence type="ECO:0000256" key="1">
    <source>
        <dbReference type="ARBA" id="ARBA00006484"/>
    </source>
</evidence>
<comment type="caution">
    <text evidence="4">The sequence shown here is derived from an EMBL/GenBank/DDBJ whole genome shotgun (WGS) entry which is preliminary data.</text>
</comment>
<proteinExistence type="inferred from homology"/>
<gene>
    <name evidence="4" type="ORF">K7472_06920</name>
</gene>
<dbReference type="InterPro" id="IPR002347">
    <property type="entry name" value="SDR_fam"/>
</dbReference>
<dbReference type="Pfam" id="PF00106">
    <property type="entry name" value="adh_short"/>
    <property type="match status" value="1"/>
</dbReference>
<accession>A0ABS7QN13</accession>
<evidence type="ECO:0000313" key="5">
    <source>
        <dbReference type="Proteomes" id="UP001198565"/>
    </source>
</evidence>
<keyword evidence="5" id="KW-1185">Reference proteome</keyword>
<protein>
    <submittedName>
        <fullName evidence="4">SDR family oxidoreductase</fullName>
    </submittedName>
</protein>
<dbReference type="PRINTS" id="PR00081">
    <property type="entry name" value="GDHRDH"/>
</dbReference>
<dbReference type="PANTHER" id="PTHR43669">
    <property type="entry name" value="5-KETO-D-GLUCONATE 5-REDUCTASE"/>
    <property type="match status" value="1"/>
</dbReference>
<dbReference type="Proteomes" id="UP001198565">
    <property type="component" value="Unassembled WGS sequence"/>
</dbReference>
<dbReference type="EMBL" id="JAINVZ010000003">
    <property type="protein sequence ID" value="MBY8884576.1"/>
    <property type="molecule type" value="Genomic_DNA"/>
</dbReference>
<dbReference type="CDD" id="cd05233">
    <property type="entry name" value="SDR_c"/>
    <property type="match status" value="1"/>
</dbReference>
<organism evidence="4 5">
    <name type="scientific">Streptantibioticus parmotrematis</name>
    <dbReference type="NCBI Taxonomy" id="2873249"/>
    <lineage>
        <taxon>Bacteria</taxon>
        <taxon>Bacillati</taxon>
        <taxon>Actinomycetota</taxon>
        <taxon>Actinomycetes</taxon>
        <taxon>Kitasatosporales</taxon>
        <taxon>Streptomycetaceae</taxon>
        <taxon>Streptantibioticus</taxon>
    </lineage>
</organism>
<dbReference type="PANTHER" id="PTHR43669:SF3">
    <property type="entry name" value="ALCOHOL DEHYDROGENASE, PUTATIVE (AFU_ORTHOLOGUE AFUA_3G03445)-RELATED"/>
    <property type="match status" value="1"/>
</dbReference>
<dbReference type="InterPro" id="IPR036291">
    <property type="entry name" value="NAD(P)-bd_dom_sf"/>
</dbReference>
<name>A0ABS7QN13_9ACTN</name>
<dbReference type="Gene3D" id="3.40.50.720">
    <property type="entry name" value="NAD(P)-binding Rossmann-like Domain"/>
    <property type="match status" value="1"/>
</dbReference>
<dbReference type="PROSITE" id="PS00061">
    <property type="entry name" value="ADH_SHORT"/>
    <property type="match status" value="1"/>
</dbReference>
<feature type="region of interest" description="Disordered" evidence="3">
    <location>
        <begin position="1"/>
        <end position="24"/>
    </location>
</feature>
<dbReference type="InterPro" id="IPR020904">
    <property type="entry name" value="Sc_DH/Rdtase_CS"/>
</dbReference>
<dbReference type="SUPFAM" id="SSF51735">
    <property type="entry name" value="NAD(P)-binding Rossmann-fold domains"/>
    <property type="match status" value="1"/>
</dbReference>
<keyword evidence="2" id="KW-0560">Oxidoreductase</keyword>